<dbReference type="AlphaFoldDB" id="A0A0V0Z783"/>
<gene>
    <name evidence="1" type="ORF">T12_6416</name>
</gene>
<sequence length="71" mass="8546">MLPQNQFEYEPFAHTMQISDFLIQNQFEYEPFAHTMQISVHDVKNVINNNISQQHWRRPHVRILLVVDVLV</sequence>
<accession>A0A0V0Z783</accession>
<comment type="caution">
    <text evidence="1">The sequence shown here is derived from an EMBL/GenBank/DDBJ whole genome shotgun (WGS) entry which is preliminary data.</text>
</comment>
<protein>
    <submittedName>
        <fullName evidence="1">Uncharacterized protein</fullName>
    </submittedName>
</protein>
<dbReference type="Proteomes" id="UP000054783">
    <property type="component" value="Unassembled WGS sequence"/>
</dbReference>
<reference evidence="1 2" key="1">
    <citation type="submission" date="2015-01" db="EMBL/GenBank/DDBJ databases">
        <title>Evolution of Trichinella species and genotypes.</title>
        <authorList>
            <person name="Korhonen P.K."/>
            <person name="Edoardo P."/>
            <person name="Giuseppe L.R."/>
            <person name="Gasser R.B."/>
        </authorList>
    </citation>
    <scope>NUCLEOTIDE SEQUENCE [LARGE SCALE GENOMIC DNA]</scope>
    <source>
        <strain evidence="1">ISS2496</strain>
    </source>
</reference>
<dbReference type="EMBL" id="JYDQ01000349">
    <property type="protein sequence ID" value="KRY08248.1"/>
    <property type="molecule type" value="Genomic_DNA"/>
</dbReference>
<organism evidence="1 2">
    <name type="scientific">Trichinella patagoniensis</name>
    <dbReference type="NCBI Taxonomy" id="990121"/>
    <lineage>
        <taxon>Eukaryota</taxon>
        <taxon>Metazoa</taxon>
        <taxon>Ecdysozoa</taxon>
        <taxon>Nematoda</taxon>
        <taxon>Enoplea</taxon>
        <taxon>Dorylaimia</taxon>
        <taxon>Trichinellida</taxon>
        <taxon>Trichinellidae</taxon>
        <taxon>Trichinella</taxon>
    </lineage>
</organism>
<name>A0A0V0Z783_9BILA</name>
<proteinExistence type="predicted"/>
<evidence type="ECO:0000313" key="2">
    <source>
        <dbReference type="Proteomes" id="UP000054783"/>
    </source>
</evidence>
<keyword evidence="2" id="KW-1185">Reference proteome</keyword>
<evidence type="ECO:0000313" key="1">
    <source>
        <dbReference type="EMBL" id="KRY08248.1"/>
    </source>
</evidence>